<proteinExistence type="predicted"/>
<dbReference type="EMBL" id="CAFAAL010000016">
    <property type="protein sequence ID" value="CAB4795678.1"/>
    <property type="molecule type" value="Genomic_DNA"/>
</dbReference>
<evidence type="ECO:0000313" key="1">
    <source>
        <dbReference type="EMBL" id="CAB4795678.1"/>
    </source>
</evidence>
<organism evidence="1">
    <name type="scientific">freshwater metagenome</name>
    <dbReference type="NCBI Taxonomy" id="449393"/>
    <lineage>
        <taxon>unclassified sequences</taxon>
        <taxon>metagenomes</taxon>
        <taxon>ecological metagenomes</taxon>
    </lineage>
</organism>
<evidence type="ECO:0000313" key="2">
    <source>
        <dbReference type="EMBL" id="CAB4891501.1"/>
    </source>
</evidence>
<dbReference type="EMBL" id="CAFBMF010000015">
    <property type="protein sequence ID" value="CAB4891501.1"/>
    <property type="molecule type" value="Genomic_DNA"/>
</dbReference>
<accession>A0A6J6XKE6</accession>
<evidence type="ECO:0000313" key="3">
    <source>
        <dbReference type="EMBL" id="CAB5022994.1"/>
    </source>
</evidence>
<gene>
    <name evidence="1" type="ORF">UFOPK3004_00340</name>
    <name evidence="2" type="ORF">UFOPK3494_00398</name>
    <name evidence="3" type="ORF">UFOPK4134_00388</name>
</gene>
<protein>
    <submittedName>
        <fullName evidence="1">Unannotated protein</fullName>
    </submittedName>
</protein>
<dbReference type="AlphaFoldDB" id="A0A6J6XKE6"/>
<reference evidence="1" key="1">
    <citation type="submission" date="2020-05" db="EMBL/GenBank/DDBJ databases">
        <authorList>
            <person name="Chiriac C."/>
            <person name="Salcher M."/>
            <person name="Ghai R."/>
            <person name="Kavagutti S V."/>
        </authorList>
    </citation>
    <scope>NUCLEOTIDE SEQUENCE</scope>
</reference>
<sequence length="88" mass="9346">MRNSHFRVNSLVALIAAAASMFSYCLTSQALDSSPSHMNCINTLDLSAVSNSTSPTQNANRFVALTCGQEATTPHVFTTAVALRSLNP</sequence>
<dbReference type="EMBL" id="CAFBPS010000015">
    <property type="protein sequence ID" value="CAB5022994.1"/>
    <property type="molecule type" value="Genomic_DNA"/>
</dbReference>
<name>A0A6J6XKE6_9ZZZZ</name>